<evidence type="ECO:0000313" key="2">
    <source>
        <dbReference type="Proteomes" id="UP000281553"/>
    </source>
</evidence>
<organism evidence="1 2">
    <name type="scientific">Dibothriocephalus latus</name>
    <name type="common">Fish tapeworm</name>
    <name type="synonym">Diphyllobothrium latum</name>
    <dbReference type="NCBI Taxonomy" id="60516"/>
    <lineage>
        <taxon>Eukaryota</taxon>
        <taxon>Metazoa</taxon>
        <taxon>Spiralia</taxon>
        <taxon>Lophotrochozoa</taxon>
        <taxon>Platyhelminthes</taxon>
        <taxon>Cestoda</taxon>
        <taxon>Eucestoda</taxon>
        <taxon>Diphyllobothriidea</taxon>
        <taxon>Diphyllobothriidae</taxon>
        <taxon>Dibothriocephalus</taxon>
    </lineage>
</organism>
<dbReference type="AlphaFoldDB" id="A0A3P7LY80"/>
<dbReference type="OrthoDB" id="6290190at2759"/>
<accession>A0A3P7LY80</accession>
<dbReference type="Proteomes" id="UP000281553">
    <property type="component" value="Unassembled WGS sequence"/>
</dbReference>
<keyword evidence="2" id="KW-1185">Reference proteome</keyword>
<proteinExistence type="predicted"/>
<evidence type="ECO:0000313" key="1">
    <source>
        <dbReference type="EMBL" id="VDN16003.1"/>
    </source>
</evidence>
<gene>
    <name evidence="1" type="ORF">DILT_LOCUS11834</name>
</gene>
<sequence length="168" mass="18845">MYFKKERAYVNAIKLYGPVDFVTVDGVKISRAPSGVHCIPPNDCFEEITQDKYIMISGRVKGDNAYMTLYPAEPKGKPVALMWRTADKKSGEKDAVLYTGRVGTEVRNMVVCRPGRSQLVKYTVPIHYIAEHNLSRSLNINGGDELPQKVMNFDCHLRPCGAFPTVCE</sequence>
<protein>
    <submittedName>
        <fullName evidence="1">Uncharacterized protein</fullName>
    </submittedName>
</protein>
<name>A0A3P7LY80_DIBLA</name>
<reference evidence="1 2" key="1">
    <citation type="submission" date="2018-11" db="EMBL/GenBank/DDBJ databases">
        <authorList>
            <consortium name="Pathogen Informatics"/>
        </authorList>
    </citation>
    <scope>NUCLEOTIDE SEQUENCE [LARGE SCALE GENOMIC DNA]</scope>
</reference>
<dbReference type="EMBL" id="UYRU01064341">
    <property type="protein sequence ID" value="VDN16003.1"/>
    <property type="molecule type" value="Genomic_DNA"/>
</dbReference>